<sequence>MRNVRGRKSMSQSLQESPVLRIDLEFRLFLQENDSSDESHVSKARGSVSFTGREEGIFPSFSRLLLHQGRVGTPRLRYVRHQWLHSLDSAGLNTMVSGSDDVNILPSQVSRWGLQKFISPFPDPSHSKLFQSFNQAILSIFSKFLSQ</sequence>
<evidence type="ECO:0008006" key="3">
    <source>
        <dbReference type="Google" id="ProtNLM"/>
    </source>
</evidence>
<comment type="caution">
    <text evidence="1">The sequence shown here is derived from an EMBL/GenBank/DDBJ whole genome shotgun (WGS) entry which is preliminary data.</text>
</comment>
<organism evidence="1 2">
    <name type="scientific">Larinioides sclopetarius</name>
    <dbReference type="NCBI Taxonomy" id="280406"/>
    <lineage>
        <taxon>Eukaryota</taxon>
        <taxon>Metazoa</taxon>
        <taxon>Ecdysozoa</taxon>
        <taxon>Arthropoda</taxon>
        <taxon>Chelicerata</taxon>
        <taxon>Arachnida</taxon>
        <taxon>Araneae</taxon>
        <taxon>Araneomorphae</taxon>
        <taxon>Entelegynae</taxon>
        <taxon>Araneoidea</taxon>
        <taxon>Araneidae</taxon>
        <taxon>Larinioides</taxon>
    </lineage>
</organism>
<gene>
    <name evidence="1" type="ORF">LARSCL_LOCUS13070</name>
</gene>
<reference evidence="1 2" key="1">
    <citation type="submission" date="2024-04" db="EMBL/GenBank/DDBJ databases">
        <authorList>
            <person name="Rising A."/>
            <person name="Reimegard J."/>
            <person name="Sonavane S."/>
            <person name="Akerstrom W."/>
            <person name="Nylinder S."/>
            <person name="Hedman E."/>
            <person name="Kallberg Y."/>
        </authorList>
    </citation>
    <scope>NUCLEOTIDE SEQUENCE [LARGE SCALE GENOMIC DNA]</scope>
</reference>
<evidence type="ECO:0000313" key="1">
    <source>
        <dbReference type="EMBL" id="CAL1284304.1"/>
    </source>
</evidence>
<accession>A0AAV2AJW9</accession>
<name>A0AAV2AJW9_9ARAC</name>
<keyword evidence="2" id="KW-1185">Reference proteome</keyword>
<evidence type="ECO:0000313" key="2">
    <source>
        <dbReference type="Proteomes" id="UP001497382"/>
    </source>
</evidence>
<dbReference type="AlphaFoldDB" id="A0AAV2AJW9"/>
<dbReference type="EMBL" id="CAXIEN010000178">
    <property type="protein sequence ID" value="CAL1284304.1"/>
    <property type="molecule type" value="Genomic_DNA"/>
</dbReference>
<dbReference type="Proteomes" id="UP001497382">
    <property type="component" value="Unassembled WGS sequence"/>
</dbReference>
<proteinExistence type="predicted"/>
<protein>
    <recommendedName>
        <fullName evidence="3">Maturase K</fullName>
    </recommendedName>
</protein>